<evidence type="ECO:0000256" key="5">
    <source>
        <dbReference type="ARBA" id="ARBA00015611"/>
    </source>
</evidence>
<dbReference type="SUPFAM" id="SSF55486">
    <property type="entry name" value="Metalloproteases ('zincins'), catalytic domain"/>
    <property type="match status" value="1"/>
</dbReference>
<dbReference type="RefSeq" id="WP_157415863.1">
    <property type="nucleotide sequence ID" value="NZ_BAAAMK010000009.1"/>
</dbReference>
<dbReference type="InterPro" id="IPR027268">
    <property type="entry name" value="Peptidase_M4/M1_CTD_sf"/>
</dbReference>
<dbReference type="PRINTS" id="PR00756">
    <property type="entry name" value="ALADIPTASE"/>
</dbReference>
<dbReference type="InterPro" id="IPR042097">
    <property type="entry name" value="Aminopeptidase_N-like_N_sf"/>
</dbReference>
<comment type="catalytic activity">
    <reaction evidence="1">
        <text>Release of an N-terminal amino acid, Xaa-|-Yaa- from a peptide, amide or arylamide. Xaa is preferably Ala, but may be most amino acids including Pro (slow action). When a terminal hydrophobic residue is followed by a prolyl residue, the two may be released as an intact Xaa-Pro dipeptide.</text>
        <dbReference type="EC" id="3.4.11.2"/>
    </reaction>
</comment>
<gene>
    <name evidence="15" type="ORF">GCM10009717_33290</name>
</gene>
<evidence type="ECO:0000313" key="16">
    <source>
        <dbReference type="Proteomes" id="UP001499954"/>
    </source>
</evidence>
<comment type="caution">
    <text evidence="15">The sequence shown here is derived from an EMBL/GenBank/DDBJ whole genome shotgun (WGS) entry which is preliminary data.</text>
</comment>
<keyword evidence="13" id="KW-0732">Signal</keyword>
<evidence type="ECO:0000256" key="13">
    <source>
        <dbReference type="SAM" id="SignalP"/>
    </source>
</evidence>
<keyword evidence="6" id="KW-0645">Protease</keyword>
<evidence type="ECO:0000256" key="4">
    <source>
        <dbReference type="ARBA" id="ARBA00012564"/>
    </source>
</evidence>
<evidence type="ECO:0000256" key="2">
    <source>
        <dbReference type="ARBA" id="ARBA00001947"/>
    </source>
</evidence>
<evidence type="ECO:0000256" key="7">
    <source>
        <dbReference type="ARBA" id="ARBA00022723"/>
    </source>
</evidence>
<dbReference type="Gene3D" id="2.60.40.1730">
    <property type="entry name" value="tricorn interacting facor f3 domain"/>
    <property type="match status" value="1"/>
</dbReference>
<feature type="chain" id="PRO_5046333307" description="Aminopeptidase N" evidence="13">
    <location>
        <begin position="39"/>
        <end position="827"/>
    </location>
</feature>
<dbReference type="PANTHER" id="PTHR11533">
    <property type="entry name" value="PROTEASE M1 ZINC METALLOPROTEASE"/>
    <property type="match status" value="1"/>
</dbReference>
<comment type="similarity">
    <text evidence="3">Belongs to the peptidase M1 family.</text>
</comment>
<evidence type="ECO:0000256" key="10">
    <source>
        <dbReference type="ARBA" id="ARBA00023049"/>
    </source>
</evidence>
<evidence type="ECO:0000256" key="11">
    <source>
        <dbReference type="ARBA" id="ARBA00029811"/>
    </source>
</evidence>
<dbReference type="EMBL" id="BAAAMK010000009">
    <property type="protein sequence ID" value="GAA1963824.1"/>
    <property type="molecule type" value="Genomic_DNA"/>
</dbReference>
<evidence type="ECO:0000256" key="3">
    <source>
        <dbReference type="ARBA" id="ARBA00010136"/>
    </source>
</evidence>
<evidence type="ECO:0000256" key="8">
    <source>
        <dbReference type="ARBA" id="ARBA00022801"/>
    </source>
</evidence>
<keyword evidence="16" id="KW-1185">Reference proteome</keyword>
<comment type="cofactor">
    <cofactor evidence="2">
        <name>Zn(2+)</name>
        <dbReference type="ChEBI" id="CHEBI:29105"/>
    </cofactor>
</comment>
<keyword evidence="9" id="KW-0862">Zinc</keyword>
<dbReference type="InterPro" id="IPR001930">
    <property type="entry name" value="Peptidase_M1"/>
</dbReference>
<evidence type="ECO:0000256" key="1">
    <source>
        <dbReference type="ARBA" id="ARBA00000098"/>
    </source>
</evidence>
<dbReference type="InterPro" id="IPR050344">
    <property type="entry name" value="Peptidase_M1_aminopeptidases"/>
</dbReference>
<dbReference type="InterPro" id="IPR014782">
    <property type="entry name" value="Peptidase_M1_dom"/>
</dbReference>
<name>A0ABN2R5N2_9MICO</name>
<dbReference type="Pfam" id="PF01433">
    <property type="entry name" value="Peptidase_M1"/>
    <property type="match status" value="1"/>
</dbReference>
<protein>
    <recommendedName>
        <fullName evidence="5">Aminopeptidase N</fullName>
        <ecNumber evidence="4">3.4.11.2</ecNumber>
    </recommendedName>
    <alternativeName>
        <fullName evidence="11">Alanine aminopeptidase</fullName>
    </alternativeName>
    <alternativeName>
        <fullName evidence="12">Lysyl aminopeptidase</fullName>
    </alternativeName>
</protein>
<feature type="signal peptide" evidence="13">
    <location>
        <begin position="1"/>
        <end position="38"/>
    </location>
</feature>
<dbReference type="Gene3D" id="1.10.390.10">
    <property type="entry name" value="Neutral Protease Domain 2"/>
    <property type="match status" value="1"/>
</dbReference>
<dbReference type="EC" id="3.4.11.2" evidence="4"/>
<accession>A0ABN2R5N2</accession>
<dbReference type="CDD" id="cd09603">
    <property type="entry name" value="M1_APN_like"/>
    <property type="match status" value="1"/>
</dbReference>
<evidence type="ECO:0000256" key="12">
    <source>
        <dbReference type="ARBA" id="ARBA00031533"/>
    </source>
</evidence>
<organism evidence="15 16">
    <name type="scientific">Agromyces allii</name>
    <dbReference type="NCBI Taxonomy" id="393607"/>
    <lineage>
        <taxon>Bacteria</taxon>
        <taxon>Bacillati</taxon>
        <taxon>Actinomycetota</taxon>
        <taxon>Actinomycetes</taxon>
        <taxon>Micrococcales</taxon>
        <taxon>Microbacteriaceae</taxon>
        <taxon>Agromyces</taxon>
    </lineage>
</organism>
<evidence type="ECO:0000313" key="15">
    <source>
        <dbReference type="EMBL" id="GAA1963824.1"/>
    </source>
</evidence>
<sequence length="827" mass="86209">MTFRPLPDTRPRRLVALALPGLLAAALLTTAPAMEASADEPIDGARTSTDPMFPNVGNGGYDALDYDVAIAWTPNATQSGSTIAGTIQATTTMTATAPQPLKSFSLDFEGLEVDAVTVDGVAAAWVREVDPSAIKYKLIVTPTTPVSGEFSVAVAYHGTPSSHTDLDGSSEGWNRTSDGATLLGQPIGMMTGYPHNNTPADKATYTFTIDIPTILNTVAGTAPAEAAAVSNGELASKTASPDGTRTTWVWEQTKPMASELAVISIGRYDVIQSEVALSDGSTIPSWSFMDYALAAANKNTIRTREAQLGTIIRNLETLYGPYPGKSTGVIVDTVPSGINYALETQDRSFFPSAGSVGGNTLIHELVHQWYGDNVSPVTWTDIWIGEGMATWGPAFYNTAEGFGAGATPTETTYYNSWNASAPTSANWSTAPGAQTSSANLYGYQTYTRGAQFWAALRVAIGDDAFFELIEEWQTRYAGTSRTGADLKALAEEISGRDLTAFYTDWILEPGKPAWPEKLTAALTSDPSTGVVRAGDVVSYTLSATNTGRVPLATSVVKVDLAGVLGQATIDPASLPAGVTLDGSTLVWAVPATAVGAPAATVSFAATISGAAAGGPLTATASVATLGGTCASCAVTLDVARDTERPTATLVTPTTSGPFSALAVRVDATDNAGLKRIVANVYRGTTLVKSTQTAVAGGAKSGTHTATVVLPDGDYTVKYNSQDLVGNISATSTFAFTIDATKPTVTVKDGASFTVQTGSSYDLVSYKLFDAGKIDRVVINGVVKNLTDNQWSDVNFLKPGVFGAVKGQNTMLVYDVAGNAQTVLFTLN</sequence>
<dbReference type="SUPFAM" id="SSF63737">
    <property type="entry name" value="Leukotriene A4 hydrolase N-terminal domain"/>
    <property type="match status" value="1"/>
</dbReference>
<evidence type="ECO:0000256" key="6">
    <source>
        <dbReference type="ARBA" id="ARBA00022670"/>
    </source>
</evidence>
<evidence type="ECO:0000256" key="9">
    <source>
        <dbReference type="ARBA" id="ARBA00022833"/>
    </source>
</evidence>
<reference evidence="15 16" key="1">
    <citation type="journal article" date="2019" name="Int. J. Syst. Evol. Microbiol.">
        <title>The Global Catalogue of Microorganisms (GCM) 10K type strain sequencing project: providing services to taxonomists for standard genome sequencing and annotation.</title>
        <authorList>
            <consortium name="The Broad Institute Genomics Platform"/>
            <consortium name="The Broad Institute Genome Sequencing Center for Infectious Disease"/>
            <person name="Wu L."/>
            <person name="Ma J."/>
        </authorList>
    </citation>
    <scope>NUCLEOTIDE SEQUENCE [LARGE SCALE GENOMIC DNA]</scope>
    <source>
        <strain evidence="15 16">JCM 13584</strain>
    </source>
</reference>
<feature type="domain" description="Peptidase M1 membrane alanine aminopeptidase" evidence="14">
    <location>
        <begin position="360"/>
        <end position="505"/>
    </location>
</feature>
<keyword evidence="7" id="KW-0479">Metal-binding</keyword>
<keyword evidence="10" id="KW-0482">Metalloprotease</keyword>
<evidence type="ECO:0000259" key="14">
    <source>
        <dbReference type="Pfam" id="PF01433"/>
    </source>
</evidence>
<keyword evidence="8" id="KW-0378">Hydrolase</keyword>
<dbReference type="Proteomes" id="UP001499954">
    <property type="component" value="Unassembled WGS sequence"/>
</dbReference>
<proteinExistence type="inferred from homology"/>